<dbReference type="SMART" id="SM01004">
    <property type="entry name" value="ALAD"/>
    <property type="match status" value="1"/>
</dbReference>
<evidence type="ECO:0000256" key="4">
    <source>
        <dbReference type="ARBA" id="ARBA00020771"/>
    </source>
</evidence>
<dbReference type="GO" id="GO:0008270">
    <property type="term" value="F:zinc ion binding"/>
    <property type="evidence" value="ECO:0007669"/>
    <property type="project" value="TreeGrafter"/>
</dbReference>
<evidence type="ECO:0000256" key="10">
    <source>
        <dbReference type="PIRSR" id="PIRSR001415-5"/>
    </source>
</evidence>
<comment type="subunit">
    <text evidence="11">Homooctamer.</text>
</comment>
<keyword evidence="14" id="KW-1185">Reference proteome</keyword>
<reference evidence="13 14" key="1">
    <citation type="submission" date="2018-02" db="EMBL/GenBank/DDBJ databases">
        <title>Reclassifiation of [Polyangium] brachysporum DSM 7029 as Guopingzhaonella breviflexa gen. nov., sp. nov., a member of the family Comamonadaceae.</title>
        <authorList>
            <person name="Tang B."/>
        </authorList>
    </citation>
    <scope>NUCLEOTIDE SEQUENCE [LARGE SCALE GENOMIC DNA]</scope>
    <source>
        <strain evidence="13 14">DSM 15344</strain>
    </source>
</reference>
<dbReference type="GO" id="GO:0006782">
    <property type="term" value="P:protoporphyrinogen IX biosynthetic process"/>
    <property type="evidence" value="ECO:0007669"/>
    <property type="project" value="UniProtKB-UniPathway"/>
</dbReference>
<dbReference type="Proteomes" id="UP000239406">
    <property type="component" value="Unassembled WGS sequence"/>
</dbReference>
<dbReference type="PANTHER" id="PTHR11458">
    <property type="entry name" value="DELTA-AMINOLEVULINIC ACID DEHYDRATASE"/>
    <property type="match status" value="1"/>
</dbReference>
<dbReference type="EMBL" id="PSNY01000007">
    <property type="protein sequence ID" value="PPE70226.1"/>
    <property type="molecule type" value="Genomic_DNA"/>
</dbReference>
<sequence>MTRLAAYHSHVTLPEHRFHFTTGATPVGYGKHQLFPALGCCYRTVPLRTPPAFPAARPRRLRRDEFTRRLVREASLSVDDLIYPVFVLDGQKVAQDVPSMPGVRRLSLDLLLPVAEQCLELGVPVMALFPAIDPALKTDDGREACNPDGLVPRVVRALKERFPELGVLTDVALDPYTTHGQDGLVDATGYILNDETVEVLVKQALVQAEAGVDIVAPSDMMDGRIGAIRQALEAGGHIHTRIMAYSAKYASAFYGPFRDAVGSRSNLGRSNKKVYQMDPGNSDEALREVAMDIAEGADMVMVKPGLPYLDIVRRVKDEFRVPTFAYQVSGEYAMLKAAAANGWLDHDAVMMESLLAFKRAGADGVLTYFALEAARLLRRG</sequence>
<comment type="caution">
    <text evidence="13">The sequence shown here is derived from an EMBL/GenBank/DDBJ whole genome shotgun (WGS) entry which is preliminary data.</text>
</comment>
<evidence type="ECO:0000256" key="6">
    <source>
        <dbReference type="ARBA" id="ARBA00023239"/>
    </source>
</evidence>
<keyword evidence="5" id="KW-0350">Heme biosynthesis</keyword>
<dbReference type="PROSITE" id="PS00169">
    <property type="entry name" value="D_ALA_DEHYDRATASE"/>
    <property type="match status" value="1"/>
</dbReference>
<dbReference type="FunFam" id="3.20.20.70:FF:000019">
    <property type="entry name" value="Delta-aminolevulinic acid dehydratase"/>
    <property type="match status" value="1"/>
</dbReference>
<accession>A0A2S5T5K1</accession>
<dbReference type="InterPro" id="IPR013785">
    <property type="entry name" value="Aldolase_TIM"/>
</dbReference>
<keyword evidence="10" id="KW-0479">Metal-binding</keyword>
<evidence type="ECO:0000313" key="14">
    <source>
        <dbReference type="Proteomes" id="UP000239406"/>
    </source>
</evidence>
<keyword evidence="10" id="KW-0460">Magnesium</keyword>
<dbReference type="UniPathway" id="UPA00251">
    <property type="reaction ID" value="UER00318"/>
</dbReference>
<evidence type="ECO:0000256" key="2">
    <source>
        <dbReference type="ARBA" id="ARBA00008055"/>
    </source>
</evidence>
<dbReference type="PANTHER" id="PTHR11458:SF0">
    <property type="entry name" value="DELTA-AMINOLEVULINIC ACID DEHYDRATASE"/>
    <property type="match status" value="1"/>
</dbReference>
<feature type="active site" description="Schiff-base intermediate with substrate" evidence="9">
    <location>
        <position position="303"/>
    </location>
</feature>
<keyword evidence="6 11" id="KW-0456">Lyase</keyword>
<evidence type="ECO:0000256" key="9">
    <source>
        <dbReference type="PIRSR" id="PIRSR001415-1"/>
    </source>
</evidence>
<evidence type="ECO:0000313" key="13">
    <source>
        <dbReference type="EMBL" id="PPE70226.1"/>
    </source>
</evidence>
<organism evidence="13 14">
    <name type="scientific">Caldimonas thermodepolymerans</name>
    <dbReference type="NCBI Taxonomy" id="215580"/>
    <lineage>
        <taxon>Bacteria</taxon>
        <taxon>Pseudomonadati</taxon>
        <taxon>Pseudomonadota</taxon>
        <taxon>Betaproteobacteria</taxon>
        <taxon>Burkholderiales</taxon>
        <taxon>Sphaerotilaceae</taxon>
        <taxon>Caldimonas</taxon>
    </lineage>
</organism>
<evidence type="ECO:0000256" key="3">
    <source>
        <dbReference type="ARBA" id="ARBA00012053"/>
    </source>
</evidence>
<evidence type="ECO:0000256" key="12">
    <source>
        <dbReference type="RuleBase" id="RU004161"/>
    </source>
</evidence>
<evidence type="ECO:0000256" key="1">
    <source>
        <dbReference type="ARBA" id="ARBA00004694"/>
    </source>
</evidence>
<evidence type="ECO:0000256" key="11">
    <source>
        <dbReference type="RuleBase" id="RU000515"/>
    </source>
</evidence>
<dbReference type="AlphaFoldDB" id="A0A2S5T5K1"/>
<evidence type="ECO:0000256" key="8">
    <source>
        <dbReference type="ARBA" id="ARBA00047651"/>
    </source>
</evidence>
<dbReference type="PIRSF" id="PIRSF001415">
    <property type="entry name" value="Porphbilin_synth"/>
    <property type="match status" value="1"/>
</dbReference>
<dbReference type="Pfam" id="PF00490">
    <property type="entry name" value="ALAD"/>
    <property type="match status" value="1"/>
</dbReference>
<dbReference type="SUPFAM" id="SSF51569">
    <property type="entry name" value="Aldolase"/>
    <property type="match status" value="1"/>
</dbReference>
<dbReference type="Gene3D" id="3.20.20.70">
    <property type="entry name" value="Aldolase class I"/>
    <property type="match status" value="1"/>
</dbReference>
<dbReference type="NCBIfam" id="NF006762">
    <property type="entry name" value="PRK09283.1"/>
    <property type="match status" value="1"/>
</dbReference>
<dbReference type="InterPro" id="IPR030656">
    <property type="entry name" value="ALAD_AS"/>
</dbReference>
<gene>
    <name evidence="13" type="ORF">C1702_08190</name>
</gene>
<comment type="catalytic activity">
    <reaction evidence="8 11">
        <text>2 5-aminolevulinate = porphobilinogen + 2 H2O + H(+)</text>
        <dbReference type="Rhea" id="RHEA:24064"/>
        <dbReference type="ChEBI" id="CHEBI:15377"/>
        <dbReference type="ChEBI" id="CHEBI:15378"/>
        <dbReference type="ChEBI" id="CHEBI:58126"/>
        <dbReference type="ChEBI" id="CHEBI:356416"/>
        <dbReference type="EC" id="4.2.1.24"/>
    </reaction>
</comment>
<proteinExistence type="inferred from homology"/>
<dbReference type="EC" id="4.2.1.24" evidence="3 11"/>
<dbReference type="GO" id="GO:0005829">
    <property type="term" value="C:cytosol"/>
    <property type="evidence" value="ECO:0007669"/>
    <property type="project" value="TreeGrafter"/>
</dbReference>
<comment type="similarity">
    <text evidence="2 12">Belongs to the ALAD family.</text>
</comment>
<dbReference type="CDD" id="cd04823">
    <property type="entry name" value="ALAD_PBGS_aspartate_rich"/>
    <property type="match status" value="1"/>
</dbReference>
<name>A0A2S5T5K1_9BURK</name>
<dbReference type="PRINTS" id="PR00144">
    <property type="entry name" value="DALDHYDRTASE"/>
</dbReference>
<evidence type="ECO:0000256" key="5">
    <source>
        <dbReference type="ARBA" id="ARBA00023133"/>
    </source>
</evidence>
<feature type="active site" description="Schiff-base intermediate with substrate" evidence="9">
    <location>
        <position position="248"/>
    </location>
</feature>
<evidence type="ECO:0000256" key="7">
    <source>
        <dbReference type="ARBA" id="ARBA00023244"/>
    </source>
</evidence>
<comment type="pathway">
    <text evidence="1">Porphyrin-containing compound metabolism; protoporphyrin-IX biosynthesis; coproporphyrinogen-III from 5-aminolevulinate: step 1/4.</text>
</comment>
<protein>
    <recommendedName>
        <fullName evidence="4 11">Delta-aminolevulinic acid dehydratase</fullName>
        <ecNumber evidence="3 11">4.2.1.24</ecNumber>
    </recommendedName>
</protein>
<dbReference type="InterPro" id="IPR001731">
    <property type="entry name" value="ALAD"/>
</dbReference>
<feature type="binding site" evidence="10">
    <location>
        <position position="288"/>
    </location>
    <ligand>
        <name>Mg(2+)</name>
        <dbReference type="ChEBI" id="CHEBI:18420"/>
    </ligand>
</feature>
<keyword evidence="7 11" id="KW-0627">Porphyrin biosynthesis</keyword>
<dbReference type="GO" id="GO:0004655">
    <property type="term" value="F:porphobilinogen synthase activity"/>
    <property type="evidence" value="ECO:0007669"/>
    <property type="project" value="UniProtKB-EC"/>
</dbReference>
<dbReference type="OrthoDB" id="9805001at2"/>